<dbReference type="GO" id="GO:0016787">
    <property type="term" value="F:hydrolase activity"/>
    <property type="evidence" value="ECO:0007669"/>
    <property type="project" value="UniProtKB-KW"/>
</dbReference>
<dbReference type="AlphaFoldDB" id="A0A9X2PKF0"/>
<dbReference type="GO" id="GO:0005737">
    <property type="term" value="C:cytoplasm"/>
    <property type="evidence" value="ECO:0007669"/>
    <property type="project" value="TreeGrafter"/>
</dbReference>
<keyword evidence="1" id="KW-0547">Nucleotide-binding</keyword>
<evidence type="ECO:0000256" key="5">
    <source>
        <dbReference type="ARBA" id="ARBA00045658"/>
    </source>
</evidence>
<evidence type="ECO:0000256" key="2">
    <source>
        <dbReference type="ARBA" id="ARBA00022801"/>
    </source>
</evidence>
<dbReference type="PANTHER" id="PTHR13748">
    <property type="entry name" value="COBW-RELATED"/>
    <property type="match status" value="1"/>
</dbReference>
<dbReference type="Gene3D" id="3.30.1220.10">
    <property type="entry name" value="CobW-like, C-terminal domain"/>
    <property type="match status" value="1"/>
</dbReference>
<dbReference type="RefSeq" id="WP_258734852.1">
    <property type="nucleotide sequence ID" value="NZ_JANTHZ010000014.1"/>
</dbReference>
<dbReference type="SUPFAM" id="SSF90002">
    <property type="entry name" value="Hypothetical protein YjiA, C-terminal domain"/>
    <property type="match status" value="1"/>
</dbReference>
<feature type="domain" description="CobW C-terminal" evidence="7">
    <location>
        <begin position="257"/>
        <end position="351"/>
    </location>
</feature>
<keyword evidence="3" id="KW-0143">Chaperone</keyword>
<proteinExistence type="inferred from homology"/>
<name>A0A9X2PKF0_9HYPH</name>
<dbReference type="CDD" id="cd03112">
    <property type="entry name" value="CobW-like"/>
    <property type="match status" value="1"/>
</dbReference>
<dbReference type="Pfam" id="PF07683">
    <property type="entry name" value="CobW_C"/>
    <property type="match status" value="1"/>
</dbReference>
<dbReference type="PANTHER" id="PTHR13748:SF62">
    <property type="entry name" value="COBW DOMAIN-CONTAINING PROTEIN"/>
    <property type="match status" value="1"/>
</dbReference>
<dbReference type="InterPro" id="IPR027417">
    <property type="entry name" value="P-loop_NTPase"/>
</dbReference>
<comment type="function">
    <text evidence="5">Zinc chaperone that directly transfers zinc cofactor to target proteins, thereby activating them. Zinc is transferred from the CXCC motif in the GTPase domain to the zinc binding site in target proteins in a process requiring GTP hydrolysis.</text>
</comment>
<protein>
    <submittedName>
        <fullName evidence="8">GTP-binding protein</fullName>
    </submittedName>
</protein>
<organism evidence="8 9">
    <name type="scientific">Ancylobacter mangrovi</name>
    <dbReference type="NCBI Taxonomy" id="2972472"/>
    <lineage>
        <taxon>Bacteria</taxon>
        <taxon>Pseudomonadati</taxon>
        <taxon>Pseudomonadota</taxon>
        <taxon>Alphaproteobacteria</taxon>
        <taxon>Hyphomicrobiales</taxon>
        <taxon>Xanthobacteraceae</taxon>
        <taxon>Ancylobacter</taxon>
    </lineage>
</organism>
<reference evidence="8" key="1">
    <citation type="submission" date="2022-08" db="EMBL/GenBank/DDBJ databases">
        <authorList>
            <person name="Li F."/>
        </authorList>
    </citation>
    <scope>NUCLEOTIDE SEQUENCE</scope>
    <source>
        <strain evidence="8">MQZ15Z-1</strain>
    </source>
</reference>
<comment type="catalytic activity">
    <reaction evidence="6">
        <text>GTP + H2O = GDP + phosphate + H(+)</text>
        <dbReference type="Rhea" id="RHEA:19669"/>
        <dbReference type="ChEBI" id="CHEBI:15377"/>
        <dbReference type="ChEBI" id="CHEBI:15378"/>
        <dbReference type="ChEBI" id="CHEBI:37565"/>
        <dbReference type="ChEBI" id="CHEBI:43474"/>
        <dbReference type="ChEBI" id="CHEBI:58189"/>
    </reaction>
    <physiologicalReaction direction="left-to-right" evidence="6">
        <dbReference type="Rhea" id="RHEA:19670"/>
    </physiologicalReaction>
</comment>
<dbReference type="Proteomes" id="UP001151088">
    <property type="component" value="Unassembled WGS sequence"/>
</dbReference>
<evidence type="ECO:0000256" key="6">
    <source>
        <dbReference type="ARBA" id="ARBA00049117"/>
    </source>
</evidence>
<evidence type="ECO:0000256" key="3">
    <source>
        <dbReference type="ARBA" id="ARBA00023186"/>
    </source>
</evidence>
<dbReference type="SMART" id="SM00833">
    <property type="entry name" value="CobW_C"/>
    <property type="match status" value="1"/>
</dbReference>
<dbReference type="InterPro" id="IPR011629">
    <property type="entry name" value="CobW-like_C"/>
</dbReference>
<comment type="similarity">
    <text evidence="4">Belongs to the SIMIBI class G3E GTPase family. ZNG1 subfamily.</text>
</comment>
<dbReference type="InterPro" id="IPR003495">
    <property type="entry name" value="CobW/HypB/UreG_nucleotide-bd"/>
</dbReference>
<evidence type="ECO:0000259" key="7">
    <source>
        <dbReference type="SMART" id="SM00833"/>
    </source>
</evidence>
<keyword evidence="2" id="KW-0378">Hydrolase</keyword>
<comment type="caution">
    <text evidence="8">The sequence shown here is derived from an EMBL/GenBank/DDBJ whole genome shotgun (WGS) entry which is preliminary data.</text>
</comment>
<dbReference type="Gene3D" id="3.40.50.300">
    <property type="entry name" value="P-loop containing nucleotide triphosphate hydrolases"/>
    <property type="match status" value="1"/>
</dbReference>
<dbReference type="Pfam" id="PF02492">
    <property type="entry name" value="cobW"/>
    <property type="match status" value="1"/>
</dbReference>
<keyword evidence="9" id="KW-1185">Reference proteome</keyword>
<dbReference type="InterPro" id="IPR051316">
    <property type="entry name" value="Zinc-reg_GTPase_activator"/>
</dbReference>
<accession>A0A9X2PKF0</accession>
<dbReference type="InterPro" id="IPR036627">
    <property type="entry name" value="CobW-likC_sf"/>
</dbReference>
<evidence type="ECO:0000313" key="8">
    <source>
        <dbReference type="EMBL" id="MCS0497700.1"/>
    </source>
</evidence>
<sequence length="366" mass="39780">MDETAPIPVNIVTGFLGSGKTTLLRHVLAHPAFARAAVLINEFGEIGLDHLLVERLDPSTVLMESGCICCTLQEDLRTGLRNLHARRARGEVPRFDRVIIETTGLADPAPVMATVMNDTMLRHHMRIGSVVATVDAVNAPTSLGRFAESRKQVALADRVLLTKVDIADEAQCVRAHEHVAALNPHARIERTVQGAAGPDVLAGIGSADPAERSAEARRWLDAALSGRARLRTGPAPEIARARLARFHGEDGTEADEVRTLVVTLDEPVEWTAFGLWLSLLVERHGDKILRLKALLNVEGSPTPVVVHGVHALLHPAEHLERWLDEGRQSLLVFIVQGLSPALLERSLRSFLKLGARVREAETAGQA</sequence>
<evidence type="ECO:0000256" key="4">
    <source>
        <dbReference type="ARBA" id="ARBA00034320"/>
    </source>
</evidence>
<evidence type="ECO:0000256" key="1">
    <source>
        <dbReference type="ARBA" id="ARBA00022741"/>
    </source>
</evidence>
<dbReference type="EMBL" id="JANTHZ010000014">
    <property type="protein sequence ID" value="MCS0497700.1"/>
    <property type="molecule type" value="Genomic_DNA"/>
</dbReference>
<dbReference type="GO" id="GO:0000166">
    <property type="term" value="F:nucleotide binding"/>
    <property type="evidence" value="ECO:0007669"/>
    <property type="project" value="UniProtKB-KW"/>
</dbReference>
<dbReference type="SUPFAM" id="SSF52540">
    <property type="entry name" value="P-loop containing nucleoside triphosphate hydrolases"/>
    <property type="match status" value="1"/>
</dbReference>
<evidence type="ECO:0000313" key="9">
    <source>
        <dbReference type="Proteomes" id="UP001151088"/>
    </source>
</evidence>
<gene>
    <name evidence="8" type="ORF">NVS89_21640</name>
</gene>